<dbReference type="InterPro" id="IPR002102">
    <property type="entry name" value="Cohesin_dom"/>
</dbReference>
<dbReference type="GO" id="GO:0030246">
    <property type="term" value="F:carbohydrate binding"/>
    <property type="evidence" value="ECO:0007669"/>
    <property type="project" value="InterPro"/>
</dbReference>
<dbReference type="SUPFAM" id="SSF49384">
    <property type="entry name" value="Carbohydrate-binding domain"/>
    <property type="match status" value="1"/>
</dbReference>
<dbReference type="EMBL" id="LGGO01000240">
    <property type="protein sequence ID" value="KUK75922.1"/>
    <property type="molecule type" value="Genomic_DNA"/>
</dbReference>
<proteinExistence type="predicted"/>
<evidence type="ECO:0000256" key="1">
    <source>
        <dbReference type="SAM" id="Phobius"/>
    </source>
</evidence>
<reference evidence="4" key="1">
    <citation type="journal article" date="2015" name="MBio">
        <title>Genome-Resolved Metagenomic Analysis Reveals Roles for Candidate Phyla and Other Microbial Community Members in Biogeochemical Transformations in Oil Reservoirs.</title>
        <authorList>
            <person name="Hu P."/>
            <person name="Tom L."/>
            <person name="Singh A."/>
            <person name="Thomas B.C."/>
            <person name="Baker B.J."/>
            <person name="Piceno Y.M."/>
            <person name="Andersen G.L."/>
            <person name="Banfield J.F."/>
        </authorList>
    </citation>
    <scope>NUCLEOTIDE SEQUENCE [LARGE SCALE GENOMIC DNA]</scope>
</reference>
<dbReference type="Gene3D" id="2.60.40.680">
    <property type="match status" value="1"/>
</dbReference>
<feature type="domain" description="Cohesin" evidence="2">
    <location>
        <begin position="71"/>
        <end position="163"/>
    </location>
</feature>
<evidence type="ECO:0000313" key="4">
    <source>
        <dbReference type="Proteomes" id="UP000053904"/>
    </source>
</evidence>
<keyword evidence="1" id="KW-0472">Membrane</keyword>
<dbReference type="InterPro" id="IPR008965">
    <property type="entry name" value="CBM2/CBM3_carb-bd_dom_sf"/>
</dbReference>
<dbReference type="Pfam" id="PF00963">
    <property type="entry name" value="Cohesin"/>
    <property type="match status" value="1"/>
</dbReference>
<organism evidence="3 4">
    <name type="scientific">candidate division WS6 bacterium 34_10</name>
    <dbReference type="NCBI Taxonomy" id="1641389"/>
    <lineage>
        <taxon>Bacteria</taxon>
        <taxon>Candidatus Dojkabacteria</taxon>
    </lineage>
</organism>
<name>A0A117LZJ4_9BACT</name>
<evidence type="ECO:0000259" key="2">
    <source>
        <dbReference type="Pfam" id="PF00963"/>
    </source>
</evidence>
<feature type="transmembrane region" description="Helical" evidence="1">
    <location>
        <begin position="220"/>
        <end position="237"/>
    </location>
</feature>
<comment type="caution">
    <text evidence="3">The sequence shown here is derived from an EMBL/GenBank/DDBJ whole genome shotgun (WGS) entry which is preliminary data.</text>
</comment>
<feature type="transmembrane region" description="Helical" evidence="1">
    <location>
        <begin position="12"/>
        <end position="29"/>
    </location>
</feature>
<gene>
    <name evidence="3" type="ORF">XD93_1198</name>
</gene>
<protein>
    <recommendedName>
        <fullName evidence="2">Cohesin domain-containing protein</fullName>
    </recommendedName>
</protein>
<dbReference type="Proteomes" id="UP000053904">
    <property type="component" value="Unassembled WGS sequence"/>
</dbReference>
<evidence type="ECO:0000313" key="3">
    <source>
        <dbReference type="EMBL" id="KUK75922.1"/>
    </source>
</evidence>
<keyword evidence="1" id="KW-0812">Transmembrane</keyword>
<sequence length="256" mass="28324">MRISSNRKKISFLTICSYITLSVLFLFSLKSTSFMEIFSFSLGKAYAQEESEPTFKLYPPGGRVLNKDQGFVVDVLIDTAGEEIISANFSLLFDPEVLQVKKAEKNNSLFSQFPDDQASIDNKNGVIYLTGFTQSGTDSLYRTQGDPDVFARITFQVLEVGETKLDWGYGDDAGFATEIYGDGSPPQNILKSKPDSATFTIGEEILDPSNLNTGFSVDKYIIVTGAVLLLFGGFMVFTKPRSFKKKSGTVVIYDEE</sequence>
<dbReference type="GO" id="GO:0000272">
    <property type="term" value="P:polysaccharide catabolic process"/>
    <property type="evidence" value="ECO:0007669"/>
    <property type="project" value="InterPro"/>
</dbReference>
<keyword evidence="1" id="KW-1133">Transmembrane helix</keyword>
<dbReference type="AlphaFoldDB" id="A0A117LZJ4"/>
<accession>A0A117LZJ4</accession>